<sequence length="318" mass="34728">MPPYAASSPIDCDVDFETKHLAGRTAVVTGGASGIGEAYARALDAAGLTVVIGDLDSQRGEALVAELKRILILSSTKYVQCDVTNWDDQVRLFKTAKDASPSGKIQYVVANAGITREDDVFAFDADGPKKPDLSIINVNLHGTLYTTKLAQHYFTLQNGTKPSPEQDDSCLILIGSGAAFLDCPRTPQYCSTKWGTRGIMHALRRTAYFNGSRVNVISPCSTSHRARYVRTSILPKEMFDKVESSGVEFATTEDAGQCLLRILSDPSVNGRSLFLSPRKWAPRGYLDLDLDEYAGNELLQEIQADQIRDTPVELGLFP</sequence>
<protein>
    <submittedName>
        <fullName evidence="4">Uncharacterized protein</fullName>
    </submittedName>
</protein>
<evidence type="ECO:0000313" key="4">
    <source>
        <dbReference type="EMBL" id="KAH6679964.1"/>
    </source>
</evidence>
<dbReference type="GO" id="GO:0016491">
    <property type="term" value="F:oxidoreductase activity"/>
    <property type="evidence" value="ECO:0007669"/>
    <property type="project" value="UniProtKB-KW"/>
</dbReference>
<organism evidence="4 5">
    <name type="scientific">Plectosphaerella plurivora</name>
    <dbReference type="NCBI Taxonomy" id="936078"/>
    <lineage>
        <taxon>Eukaryota</taxon>
        <taxon>Fungi</taxon>
        <taxon>Dikarya</taxon>
        <taxon>Ascomycota</taxon>
        <taxon>Pezizomycotina</taxon>
        <taxon>Sordariomycetes</taxon>
        <taxon>Hypocreomycetidae</taxon>
        <taxon>Glomerellales</taxon>
        <taxon>Plectosphaerellaceae</taxon>
        <taxon>Plectosphaerella</taxon>
    </lineage>
</organism>
<dbReference type="EMBL" id="JAGSXJ010000020">
    <property type="protein sequence ID" value="KAH6679964.1"/>
    <property type="molecule type" value="Genomic_DNA"/>
</dbReference>
<gene>
    <name evidence="4" type="ORF">F5X68DRAFT_244930</name>
</gene>
<evidence type="ECO:0000256" key="1">
    <source>
        <dbReference type="ARBA" id="ARBA00006484"/>
    </source>
</evidence>
<dbReference type="PANTHER" id="PTHR43180:SF31">
    <property type="entry name" value="CHAIN DEHYDROGENASE_REDUCTASE, PUTATIVE (AFU_ORTHOLOGUE AFUA_2G16570)-RELATED"/>
    <property type="match status" value="1"/>
</dbReference>
<comment type="caution">
    <text evidence="4">The sequence shown here is derived from an EMBL/GenBank/DDBJ whole genome shotgun (WGS) entry which is preliminary data.</text>
</comment>
<dbReference type="PROSITE" id="PS00061">
    <property type="entry name" value="ADH_SHORT"/>
    <property type="match status" value="1"/>
</dbReference>
<accession>A0A9P9A7T7</accession>
<proteinExistence type="inferred from homology"/>
<dbReference type="AlphaFoldDB" id="A0A9P9A7T7"/>
<evidence type="ECO:0000313" key="5">
    <source>
        <dbReference type="Proteomes" id="UP000770015"/>
    </source>
</evidence>
<evidence type="ECO:0000256" key="3">
    <source>
        <dbReference type="ARBA" id="ARBA00023002"/>
    </source>
</evidence>
<keyword evidence="3" id="KW-0560">Oxidoreductase</keyword>
<dbReference type="InterPro" id="IPR036291">
    <property type="entry name" value="NAD(P)-bd_dom_sf"/>
</dbReference>
<evidence type="ECO:0000256" key="2">
    <source>
        <dbReference type="ARBA" id="ARBA00022857"/>
    </source>
</evidence>
<dbReference type="Gene3D" id="3.40.50.720">
    <property type="entry name" value="NAD(P)-binding Rossmann-like Domain"/>
    <property type="match status" value="1"/>
</dbReference>
<dbReference type="InterPro" id="IPR002347">
    <property type="entry name" value="SDR_fam"/>
</dbReference>
<dbReference type="PANTHER" id="PTHR43180">
    <property type="entry name" value="3-OXOACYL-(ACYL-CARRIER-PROTEIN) REDUCTASE (AFU_ORTHOLOGUE AFUA_6G11210)"/>
    <property type="match status" value="1"/>
</dbReference>
<keyword evidence="5" id="KW-1185">Reference proteome</keyword>
<dbReference type="InterPro" id="IPR020904">
    <property type="entry name" value="Sc_DH/Rdtase_CS"/>
</dbReference>
<comment type="similarity">
    <text evidence="1">Belongs to the short-chain dehydrogenases/reductases (SDR) family.</text>
</comment>
<keyword evidence="2" id="KW-0521">NADP</keyword>
<dbReference type="PRINTS" id="PR00081">
    <property type="entry name" value="GDHRDH"/>
</dbReference>
<dbReference type="Proteomes" id="UP000770015">
    <property type="component" value="Unassembled WGS sequence"/>
</dbReference>
<dbReference type="Pfam" id="PF00106">
    <property type="entry name" value="adh_short"/>
    <property type="match status" value="1"/>
</dbReference>
<name>A0A9P9A7T7_9PEZI</name>
<dbReference type="SUPFAM" id="SSF51735">
    <property type="entry name" value="NAD(P)-binding Rossmann-fold domains"/>
    <property type="match status" value="1"/>
</dbReference>
<dbReference type="OrthoDB" id="5371740at2759"/>
<reference evidence="4" key="1">
    <citation type="journal article" date="2021" name="Nat. Commun.">
        <title>Genetic determinants of endophytism in the Arabidopsis root mycobiome.</title>
        <authorList>
            <person name="Mesny F."/>
            <person name="Miyauchi S."/>
            <person name="Thiergart T."/>
            <person name="Pickel B."/>
            <person name="Atanasova L."/>
            <person name="Karlsson M."/>
            <person name="Huettel B."/>
            <person name="Barry K.W."/>
            <person name="Haridas S."/>
            <person name="Chen C."/>
            <person name="Bauer D."/>
            <person name="Andreopoulos W."/>
            <person name="Pangilinan J."/>
            <person name="LaButti K."/>
            <person name="Riley R."/>
            <person name="Lipzen A."/>
            <person name="Clum A."/>
            <person name="Drula E."/>
            <person name="Henrissat B."/>
            <person name="Kohler A."/>
            <person name="Grigoriev I.V."/>
            <person name="Martin F.M."/>
            <person name="Hacquard S."/>
        </authorList>
    </citation>
    <scope>NUCLEOTIDE SEQUENCE</scope>
    <source>
        <strain evidence="4">MPI-SDFR-AT-0117</strain>
    </source>
</reference>